<protein>
    <recommendedName>
        <fullName evidence="11">Malectin-like domain-containing protein</fullName>
    </recommendedName>
</protein>
<keyword evidence="5" id="KW-0732">Signal</keyword>
<keyword evidence="2" id="KW-0723">Serine/threonine-protein kinase</keyword>
<dbReference type="Proteomes" id="UP001168877">
    <property type="component" value="Unassembled WGS sequence"/>
</dbReference>
<evidence type="ECO:0000256" key="1">
    <source>
        <dbReference type="ARBA" id="ARBA00004479"/>
    </source>
</evidence>
<feature type="domain" description="Malectin-like" evidence="11">
    <location>
        <begin position="200"/>
        <end position="296"/>
    </location>
</feature>
<keyword evidence="4" id="KW-0812">Transmembrane</keyword>
<keyword evidence="13" id="KW-1185">Reference proteome</keyword>
<dbReference type="GO" id="GO:0004674">
    <property type="term" value="F:protein serine/threonine kinase activity"/>
    <property type="evidence" value="ECO:0007669"/>
    <property type="project" value="UniProtKB-KW"/>
</dbReference>
<keyword evidence="2" id="KW-0418">Kinase</keyword>
<gene>
    <name evidence="12" type="ORF">LWI29_038261</name>
</gene>
<evidence type="ECO:0000256" key="10">
    <source>
        <dbReference type="ARBA" id="ARBA00023180"/>
    </source>
</evidence>
<keyword evidence="7" id="KW-0067">ATP-binding</keyword>
<dbReference type="InterPro" id="IPR024788">
    <property type="entry name" value="Malectin-like_Carb-bd_dom"/>
</dbReference>
<dbReference type="PANTHER" id="PTHR34590:SF5">
    <property type="entry name" value="OS04G0586500 PROTEIN"/>
    <property type="match status" value="1"/>
</dbReference>
<evidence type="ECO:0000259" key="11">
    <source>
        <dbReference type="Pfam" id="PF12819"/>
    </source>
</evidence>
<evidence type="ECO:0000256" key="4">
    <source>
        <dbReference type="ARBA" id="ARBA00022692"/>
    </source>
</evidence>
<evidence type="ECO:0000256" key="5">
    <source>
        <dbReference type="ARBA" id="ARBA00022729"/>
    </source>
</evidence>
<evidence type="ECO:0000256" key="6">
    <source>
        <dbReference type="ARBA" id="ARBA00022741"/>
    </source>
</evidence>
<keyword evidence="10" id="KW-0325">Glycoprotein</keyword>
<comment type="caution">
    <text evidence="12">The sequence shown here is derived from an EMBL/GenBank/DDBJ whole genome shotgun (WGS) entry which is preliminary data.</text>
</comment>
<comment type="subcellular location">
    <subcellularLocation>
        <location evidence="1">Membrane</location>
        <topology evidence="1">Single-pass type I membrane protein</topology>
    </subcellularLocation>
</comment>
<dbReference type="GO" id="GO:0005524">
    <property type="term" value="F:ATP binding"/>
    <property type="evidence" value="ECO:0007669"/>
    <property type="project" value="UniProtKB-KW"/>
</dbReference>
<evidence type="ECO:0000256" key="2">
    <source>
        <dbReference type="ARBA" id="ARBA00022527"/>
    </source>
</evidence>
<proteinExistence type="predicted"/>
<dbReference type="PANTHER" id="PTHR34590">
    <property type="entry name" value="OS03G0124300 PROTEIN-RELATED"/>
    <property type="match status" value="1"/>
</dbReference>
<reference evidence="12" key="1">
    <citation type="journal article" date="2022" name="Plant J.">
        <title>Strategies of tolerance reflected in two North American maple genomes.</title>
        <authorList>
            <person name="McEvoy S.L."/>
            <person name="Sezen U.U."/>
            <person name="Trouern-Trend A."/>
            <person name="McMahon S.M."/>
            <person name="Schaberg P.G."/>
            <person name="Yang J."/>
            <person name="Wegrzyn J.L."/>
            <person name="Swenson N.G."/>
        </authorList>
    </citation>
    <scope>NUCLEOTIDE SEQUENCE</scope>
    <source>
        <strain evidence="12">NS2018</strain>
    </source>
</reference>
<keyword evidence="6" id="KW-0547">Nucleotide-binding</keyword>
<dbReference type="Gene3D" id="2.60.120.430">
    <property type="entry name" value="Galactose-binding lectin"/>
    <property type="match status" value="1"/>
</dbReference>
<dbReference type="AlphaFoldDB" id="A0AA39RFE0"/>
<dbReference type="GO" id="GO:0004714">
    <property type="term" value="F:transmembrane receptor protein tyrosine kinase activity"/>
    <property type="evidence" value="ECO:0007669"/>
    <property type="project" value="InterPro"/>
</dbReference>
<evidence type="ECO:0000256" key="8">
    <source>
        <dbReference type="ARBA" id="ARBA00022989"/>
    </source>
</evidence>
<keyword evidence="9" id="KW-0472">Membrane</keyword>
<accession>A0AA39RFE0</accession>
<evidence type="ECO:0000313" key="12">
    <source>
        <dbReference type="EMBL" id="KAK0572866.1"/>
    </source>
</evidence>
<keyword evidence="8" id="KW-1133">Transmembrane helix</keyword>
<dbReference type="GO" id="GO:0016020">
    <property type="term" value="C:membrane"/>
    <property type="evidence" value="ECO:0007669"/>
    <property type="project" value="UniProtKB-SubCell"/>
</dbReference>
<evidence type="ECO:0000256" key="3">
    <source>
        <dbReference type="ARBA" id="ARBA00022679"/>
    </source>
</evidence>
<dbReference type="EMBL" id="JAUESC010000388">
    <property type="protein sequence ID" value="KAK0572866.1"/>
    <property type="molecule type" value="Genomic_DNA"/>
</dbReference>
<dbReference type="Pfam" id="PF12819">
    <property type="entry name" value="Malectin_like"/>
    <property type="match status" value="1"/>
</dbReference>
<evidence type="ECO:0000313" key="13">
    <source>
        <dbReference type="Proteomes" id="UP001168877"/>
    </source>
</evidence>
<sequence length="318" mass="35698">MIPILGVGLRMLGPSSCCQPSLQFPKPPLRTLWSLKFLNHNPSFYGFPIVHGRMLVRLCFYSNSYNGLNATDAVFSVTACNRLNATNNKFFFLPGSLSLLRNFNTAQTTEALNYVYIVNGYLIAGDGDTLTIKFTPSTNSSNAYAFMNGVEVMFMPDIYKNDDGTLILVGQNYLIYIDNTTALENVYRINVGGNDISPFGDTRFVYLARLHFYEVQADITTINQRTFNILLDNETAEFRANVIRWAKHNGVPVYKDYAVIVPSEGPQQDLWLALHPDLSTQFEYDDAILNEVEIFKLSDTDCNLIGANPIPGPQHIVD</sequence>
<reference evidence="12" key="2">
    <citation type="submission" date="2023-06" db="EMBL/GenBank/DDBJ databases">
        <authorList>
            <person name="Swenson N.G."/>
            <person name="Wegrzyn J.L."/>
            <person name="Mcevoy S.L."/>
        </authorList>
    </citation>
    <scope>NUCLEOTIDE SEQUENCE</scope>
    <source>
        <strain evidence="12">NS2018</strain>
        <tissue evidence="12">Leaf</tissue>
    </source>
</reference>
<evidence type="ECO:0000256" key="7">
    <source>
        <dbReference type="ARBA" id="ARBA00022840"/>
    </source>
</evidence>
<organism evidence="12 13">
    <name type="scientific">Acer saccharum</name>
    <name type="common">Sugar maple</name>
    <dbReference type="NCBI Taxonomy" id="4024"/>
    <lineage>
        <taxon>Eukaryota</taxon>
        <taxon>Viridiplantae</taxon>
        <taxon>Streptophyta</taxon>
        <taxon>Embryophyta</taxon>
        <taxon>Tracheophyta</taxon>
        <taxon>Spermatophyta</taxon>
        <taxon>Magnoliopsida</taxon>
        <taxon>eudicotyledons</taxon>
        <taxon>Gunneridae</taxon>
        <taxon>Pentapetalae</taxon>
        <taxon>rosids</taxon>
        <taxon>malvids</taxon>
        <taxon>Sapindales</taxon>
        <taxon>Sapindaceae</taxon>
        <taxon>Hippocastanoideae</taxon>
        <taxon>Acereae</taxon>
        <taxon>Acer</taxon>
    </lineage>
</organism>
<keyword evidence="3" id="KW-0808">Transferase</keyword>
<evidence type="ECO:0000256" key="9">
    <source>
        <dbReference type="ARBA" id="ARBA00023136"/>
    </source>
</evidence>
<name>A0AA39RFE0_ACESA</name>
<dbReference type="InterPro" id="IPR045272">
    <property type="entry name" value="ANXUR1/2-like"/>
</dbReference>